<feature type="compositionally biased region" description="Polar residues" evidence="14">
    <location>
        <begin position="965"/>
        <end position="977"/>
    </location>
</feature>
<feature type="compositionally biased region" description="Low complexity" evidence="14">
    <location>
        <begin position="605"/>
        <end position="634"/>
    </location>
</feature>
<reference evidence="16 17" key="1">
    <citation type="journal article" date="2023" name="Mol. Biol. Evol.">
        <title>Genomics of Secondarily Temperate Adaptation in the Only Non-Antarctic Icefish.</title>
        <authorList>
            <person name="Rivera-Colon A.G."/>
            <person name="Rayamajhi N."/>
            <person name="Minhas B.F."/>
            <person name="Madrigal G."/>
            <person name="Bilyk K.T."/>
            <person name="Yoon V."/>
            <person name="Hune M."/>
            <person name="Gregory S."/>
            <person name="Cheng C.H.C."/>
            <person name="Catchen J.M."/>
        </authorList>
    </citation>
    <scope>NUCLEOTIDE SEQUENCE [LARGE SCALE GENOMIC DNA]</scope>
    <source>
        <strain evidence="16">JC2023a</strain>
    </source>
</reference>
<evidence type="ECO:0000256" key="4">
    <source>
        <dbReference type="ARBA" id="ARBA00022527"/>
    </source>
</evidence>
<keyword evidence="8 13" id="KW-0067">ATP-binding</keyword>
<accession>A0AAN8G5W2</accession>
<evidence type="ECO:0000256" key="11">
    <source>
        <dbReference type="ARBA" id="ARBA00048312"/>
    </source>
</evidence>
<evidence type="ECO:0000256" key="13">
    <source>
        <dbReference type="PROSITE-ProRule" id="PRU10141"/>
    </source>
</evidence>
<feature type="compositionally biased region" description="Basic and acidic residues" evidence="14">
    <location>
        <begin position="1008"/>
        <end position="1030"/>
    </location>
</feature>
<dbReference type="Gene3D" id="3.30.200.20">
    <property type="entry name" value="Phosphorylase Kinase, domain 1"/>
    <property type="match status" value="1"/>
</dbReference>
<dbReference type="InterPro" id="IPR000719">
    <property type="entry name" value="Prot_kinase_dom"/>
</dbReference>
<feature type="region of interest" description="Disordered" evidence="14">
    <location>
        <begin position="309"/>
        <end position="401"/>
    </location>
</feature>
<dbReference type="PROSITE" id="PS00108">
    <property type="entry name" value="PROTEIN_KINASE_ST"/>
    <property type="match status" value="1"/>
</dbReference>
<keyword evidence="4" id="KW-0723">Serine/threonine-protein kinase</keyword>
<feature type="compositionally biased region" description="Polar residues" evidence="14">
    <location>
        <begin position="825"/>
        <end position="844"/>
    </location>
</feature>
<evidence type="ECO:0000256" key="9">
    <source>
        <dbReference type="ARBA" id="ARBA00047592"/>
    </source>
</evidence>
<dbReference type="GO" id="GO:0004707">
    <property type="term" value="F:MAP kinase activity"/>
    <property type="evidence" value="ECO:0007669"/>
    <property type="project" value="UniProtKB-EC"/>
</dbReference>
<comment type="caution">
    <text evidence="16">The sequence shown here is derived from an EMBL/GenBank/DDBJ whole genome shotgun (WGS) entry which is preliminary data.</text>
</comment>
<feature type="compositionally biased region" description="Basic and acidic residues" evidence="14">
    <location>
        <begin position="850"/>
        <end position="862"/>
    </location>
</feature>
<feature type="compositionally biased region" description="Polar residues" evidence="14">
    <location>
        <begin position="558"/>
        <end position="590"/>
    </location>
</feature>
<dbReference type="SMART" id="SM00220">
    <property type="entry name" value="S_TKc"/>
    <property type="match status" value="1"/>
</dbReference>
<keyword evidence="6 13" id="KW-0547">Nucleotide-binding</keyword>
<evidence type="ECO:0000256" key="8">
    <source>
        <dbReference type="ARBA" id="ARBA00022840"/>
    </source>
</evidence>
<feature type="region of interest" description="Disordered" evidence="14">
    <location>
        <begin position="558"/>
        <end position="634"/>
    </location>
</feature>
<evidence type="ECO:0000256" key="6">
    <source>
        <dbReference type="ARBA" id="ARBA00022741"/>
    </source>
</evidence>
<dbReference type="PANTHER" id="PTHR24055">
    <property type="entry name" value="MITOGEN-ACTIVATED PROTEIN KINASE"/>
    <property type="match status" value="1"/>
</dbReference>
<name>A0AAN8G5W2_9TELE</name>
<comment type="catalytic activity">
    <reaction evidence="11">
        <text>L-seryl-[protein] + ATP = O-phospho-L-seryl-[protein] + ADP + H(+)</text>
        <dbReference type="Rhea" id="RHEA:17989"/>
        <dbReference type="Rhea" id="RHEA-COMP:9863"/>
        <dbReference type="Rhea" id="RHEA-COMP:11604"/>
        <dbReference type="ChEBI" id="CHEBI:15378"/>
        <dbReference type="ChEBI" id="CHEBI:29999"/>
        <dbReference type="ChEBI" id="CHEBI:30616"/>
        <dbReference type="ChEBI" id="CHEBI:83421"/>
        <dbReference type="ChEBI" id="CHEBI:456216"/>
        <dbReference type="EC" id="2.7.11.24"/>
    </reaction>
</comment>
<feature type="compositionally biased region" description="Basic and acidic residues" evidence="14">
    <location>
        <begin position="323"/>
        <end position="366"/>
    </location>
</feature>
<evidence type="ECO:0000256" key="10">
    <source>
        <dbReference type="ARBA" id="ARBA00047811"/>
    </source>
</evidence>
<dbReference type="SUPFAM" id="SSF56112">
    <property type="entry name" value="Protein kinase-like (PK-like)"/>
    <property type="match status" value="1"/>
</dbReference>
<keyword evidence="5" id="KW-0808">Transferase</keyword>
<feature type="region of interest" description="Disordered" evidence="14">
    <location>
        <begin position="819"/>
        <end position="947"/>
    </location>
</feature>
<feature type="region of interest" description="Disordered" evidence="14">
    <location>
        <begin position="965"/>
        <end position="1041"/>
    </location>
</feature>
<evidence type="ECO:0000313" key="16">
    <source>
        <dbReference type="EMBL" id="KAK5875483.1"/>
    </source>
</evidence>
<feature type="compositionally biased region" description="Polar residues" evidence="14">
    <location>
        <begin position="516"/>
        <end position="525"/>
    </location>
</feature>
<feature type="compositionally biased region" description="Polar residues" evidence="14">
    <location>
        <begin position="1032"/>
        <end position="1041"/>
    </location>
</feature>
<evidence type="ECO:0000256" key="7">
    <source>
        <dbReference type="ARBA" id="ARBA00022777"/>
    </source>
</evidence>
<dbReference type="PROSITE" id="PS50011">
    <property type="entry name" value="PROTEIN_KINASE_DOM"/>
    <property type="match status" value="1"/>
</dbReference>
<dbReference type="AlphaFoldDB" id="A0AAN8G5W2"/>
<feature type="domain" description="Protein kinase" evidence="15">
    <location>
        <begin position="4"/>
        <end position="289"/>
    </location>
</feature>
<feature type="compositionally biased region" description="Pro residues" evidence="14">
    <location>
        <begin position="901"/>
        <end position="910"/>
    </location>
</feature>
<dbReference type="InterPro" id="IPR008271">
    <property type="entry name" value="Ser/Thr_kinase_AS"/>
</dbReference>
<dbReference type="FunFam" id="1.10.510.10:FF:000624">
    <property type="entry name" value="Mitogen-activated protein kinase"/>
    <property type="match status" value="1"/>
</dbReference>
<feature type="compositionally biased region" description="Low complexity" evidence="14">
    <location>
        <begin position="911"/>
        <end position="923"/>
    </location>
</feature>
<feature type="compositionally biased region" description="Basic and acidic residues" evidence="14">
    <location>
        <begin position="416"/>
        <end position="425"/>
    </location>
</feature>
<proteinExistence type="inferred from homology"/>
<feature type="region of interest" description="Disordered" evidence="14">
    <location>
        <begin position="494"/>
        <end position="542"/>
    </location>
</feature>
<feature type="region of interest" description="Disordered" evidence="14">
    <location>
        <begin position="673"/>
        <end position="753"/>
    </location>
</feature>
<comment type="cofactor">
    <cofactor evidence="1">
        <name>Mg(2+)</name>
        <dbReference type="ChEBI" id="CHEBI:18420"/>
    </cofactor>
</comment>
<comment type="similarity">
    <text evidence="2">Belongs to the protein kinase superfamily. CMGC Ser/Thr protein kinase family. CDC2/CDKX subfamily.</text>
</comment>
<comment type="catalytic activity">
    <reaction evidence="9">
        <text>L-threonyl-[protein] + ATP = O-phospho-L-threonyl-[protein] + ADP + H(+)</text>
        <dbReference type="Rhea" id="RHEA:46608"/>
        <dbReference type="Rhea" id="RHEA-COMP:11060"/>
        <dbReference type="Rhea" id="RHEA-COMP:11605"/>
        <dbReference type="ChEBI" id="CHEBI:15378"/>
        <dbReference type="ChEBI" id="CHEBI:30013"/>
        <dbReference type="ChEBI" id="CHEBI:30616"/>
        <dbReference type="ChEBI" id="CHEBI:61977"/>
        <dbReference type="ChEBI" id="CHEBI:456216"/>
        <dbReference type="EC" id="2.7.11.24"/>
    </reaction>
</comment>
<comment type="similarity">
    <text evidence="3">Belongs to the protein kinase superfamily. CMGC Ser/Thr protein kinase family. MAP kinase subfamily.</text>
</comment>
<dbReference type="GO" id="GO:0005524">
    <property type="term" value="F:ATP binding"/>
    <property type="evidence" value="ECO:0007669"/>
    <property type="project" value="UniProtKB-UniRule"/>
</dbReference>
<sequence>MERYESLGLVGEGSYGTVLKCRHRESGRLVAIKKFVDSDDDKTVKKIALREIKLLRQLRHDNLVNLLEVWKRRRRWYLVFEFVERTLLDDLEQNPTGLDLNTSRQILFQILRAAAFCHQHNIIHRDIKPENILISQCGVVKMCDFGFARTMTSPAEGGVYTDYVATRWYRAPELLVGDTKYGKAVDVWAFGCLLLEMLTGQPLFPGDSDLDQIYHIVRCFGNLTARHQELFYRNPGFSGVRLPEHSGRVPLDQRFPTIPPTALDLAQSCLHMDPERRAQCSELLEHPLFTQDAFHIRFLDELNAKIQKDHRENSKLPKITKTPRRERNEGDDRNRRSKEKKQTEDLDERGNKEKERKEEEKMEKTKGKQPSKLSKTIRNPSEPLIPTKQSKTLGAKIDNVPKTTVKSKAGKVTVGDQRKEQEAAKSTKTFTLDSLDRKDNNTLGAKQGQVASLETDGGFSGLEIGRYIKSELNQDVGKNWTNTKVLKLSKTSTSDHRTGVYSPKAPFKPTLDRTDTSLTQNMRKTSITEHPEGASTSKISNADQVETSWTLKLTQPSSNEHIKVSTTTTLPVSKPCKTTSGNQNETSTTSKEQRKTSECPRVLPSNSKTSKTTSNSKTSKTTSNSKTSKTTSNSKMTKNNIFVCNPSKTLLSDISRESSTVFREATPVQSTITAAKGTSKFPKTGSYSDAKPTRGLPTDRGLSEMPAKAQQDINEANDFEIYDASSGDYEENPESSEPSGVYQPRTPTSKITAESRTAVAIEISESDAPLGTITPKTSKVSDKENREDLALSVFISSTSVVDQISKVEHSNYKSLIGEPKMKPGSFSNRSKSVATMTLKTQKMTFPTEARNNRDIPDSKDGSADADSTRLNSTTPDHKALTRSFVFNTPDVDDFNISRPQSSPPPPPPSSSPLIPSSPVVNPSTSDHFSTGSGFHPGNHSLRCADKSRHHGGVYGRLSNHMSGSLTAQVSDKSQTCERSLVSDRGITATKKKSDVHFPGLRSSGLPEIRGREGKLNRGTSKDQRKPEAPQHGHTSTDSQTS</sequence>
<comment type="catalytic activity">
    <reaction evidence="12">
        <text>L-seryl-[protein] + ATP = O-phospho-L-seryl-[protein] + ADP + H(+)</text>
        <dbReference type="Rhea" id="RHEA:17989"/>
        <dbReference type="Rhea" id="RHEA-COMP:9863"/>
        <dbReference type="Rhea" id="RHEA-COMP:11604"/>
        <dbReference type="ChEBI" id="CHEBI:15378"/>
        <dbReference type="ChEBI" id="CHEBI:29999"/>
        <dbReference type="ChEBI" id="CHEBI:30616"/>
        <dbReference type="ChEBI" id="CHEBI:83421"/>
        <dbReference type="ChEBI" id="CHEBI:456216"/>
        <dbReference type="EC" id="2.7.11.22"/>
    </reaction>
</comment>
<evidence type="ECO:0000256" key="1">
    <source>
        <dbReference type="ARBA" id="ARBA00001946"/>
    </source>
</evidence>
<evidence type="ECO:0000259" key="15">
    <source>
        <dbReference type="PROSITE" id="PS50011"/>
    </source>
</evidence>
<dbReference type="Pfam" id="PF00069">
    <property type="entry name" value="Pkinase"/>
    <property type="match status" value="1"/>
</dbReference>
<feature type="region of interest" description="Disordered" evidence="14">
    <location>
        <begin position="408"/>
        <end position="427"/>
    </location>
</feature>
<dbReference type="InterPro" id="IPR017441">
    <property type="entry name" value="Protein_kinase_ATP_BS"/>
</dbReference>
<evidence type="ECO:0000256" key="2">
    <source>
        <dbReference type="ARBA" id="ARBA00006485"/>
    </source>
</evidence>
<keyword evidence="17" id="KW-1185">Reference proteome</keyword>
<dbReference type="GO" id="GO:0004693">
    <property type="term" value="F:cyclin-dependent protein serine/threonine kinase activity"/>
    <property type="evidence" value="ECO:0007669"/>
    <property type="project" value="UniProtKB-EC"/>
</dbReference>
<dbReference type="InterPro" id="IPR050117">
    <property type="entry name" value="MAPK"/>
</dbReference>
<evidence type="ECO:0000313" key="17">
    <source>
        <dbReference type="Proteomes" id="UP001335648"/>
    </source>
</evidence>
<dbReference type="EMBL" id="JAULUE010002068">
    <property type="protein sequence ID" value="KAK5875483.1"/>
    <property type="molecule type" value="Genomic_DNA"/>
</dbReference>
<dbReference type="InterPro" id="IPR011009">
    <property type="entry name" value="Kinase-like_dom_sf"/>
</dbReference>
<feature type="binding site" evidence="13">
    <location>
        <position position="34"/>
    </location>
    <ligand>
        <name>ATP</name>
        <dbReference type="ChEBI" id="CHEBI:30616"/>
    </ligand>
</feature>
<evidence type="ECO:0000256" key="3">
    <source>
        <dbReference type="ARBA" id="ARBA00008832"/>
    </source>
</evidence>
<dbReference type="FunFam" id="3.30.200.20:FF:000049">
    <property type="entry name" value="cyclin-dependent kinase-like 1 isoform X1"/>
    <property type="match status" value="1"/>
</dbReference>
<evidence type="ECO:0000256" key="12">
    <source>
        <dbReference type="ARBA" id="ARBA00048367"/>
    </source>
</evidence>
<comment type="catalytic activity">
    <reaction evidence="10">
        <text>L-threonyl-[protein] + ATP = O-phospho-L-threonyl-[protein] + ADP + H(+)</text>
        <dbReference type="Rhea" id="RHEA:46608"/>
        <dbReference type="Rhea" id="RHEA-COMP:11060"/>
        <dbReference type="Rhea" id="RHEA-COMP:11605"/>
        <dbReference type="ChEBI" id="CHEBI:15378"/>
        <dbReference type="ChEBI" id="CHEBI:30013"/>
        <dbReference type="ChEBI" id="CHEBI:30616"/>
        <dbReference type="ChEBI" id="CHEBI:61977"/>
        <dbReference type="ChEBI" id="CHEBI:456216"/>
        <dbReference type="EC" id="2.7.11.22"/>
    </reaction>
</comment>
<protein>
    <recommendedName>
        <fullName evidence="15">Protein kinase domain-containing protein</fullName>
    </recommendedName>
</protein>
<organism evidence="16 17">
    <name type="scientific">Champsocephalus esox</name>
    <name type="common">pike icefish</name>
    <dbReference type="NCBI Taxonomy" id="159716"/>
    <lineage>
        <taxon>Eukaryota</taxon>
        <taxon>Metazoa</taxon>
        <taxon>Chordata</taxon>
        <taxon>Craniata</taxon>
        <taxon>Vertebrata</taxon>
        <taxon>Euteleostomi</taxon>
        <taxon>Actinopterygii</taxon>
        <taxon>Neopterygii</taxon>
        <taxon>Teleostei</taxon>
        <taxon>Neoteleostei</taxon>
        <taxon>Acanthomorphata</taxon>
        <taxon>Eupercaria</taxon>
        <taxon>Perciformes</taxon>
        <taxon>Notothenioidei</taxon>
        <taxon>Channichthyidae</taxon>
        <taxon>Champsocephalus</taxon>
    </lineage>
</organism>
<gene>
    <name evidence="16" type="ORF">CesoFtcFv8_026562</name>
</gene>
<dbReference type="Proteomes" id="UP001335648">
    <property type="component" value="Unassembled WGS sequence"/>
</dbReference>
<dbReference type="Gene3D" id="1.10.510.10">
    <property type="entry name" value="Transferase(Phosphotransferase) domain 1"/>
    <property type="match status" value="1"/>
</dbReference>
<evidence type="ECO:0000256" key="14">
    <source>
        <dbReference type="SAM" id="MobiDB-lite"/>
    </source>
</evidence>
<evidence type="ECO:0000256" key="5">
    <source>
        <dbReference type="ARBA" id="ARBA00022679"/>
    </source>
</evidence>
<dbReference type="PROSITE" id="PS00107">
    <property type="entry name" value="PROTEIN_KINASE_ATP"/>
    <property type="match status" value="1"/>
</dbReference>
<keyword evidence="7" id="KW-0418">Kinase</keyword>